<gene>
    <name evidence="5" type="primary">glgX_2</name>
    <name evidence="5" type="ORF">GCM10009579_50330</name>
</gene>
<dbReference type="InterPro" id="IPR017853">
    <property type="entry name" value="GH"/>
</dbReference>
<dbReference type="Proteomes" id="UP001500282">
    <property type="component" value="Unassembled WGS sequence"/>
</dbReference>
<comment type="similarity">
    <text evidence="1">Belongs to the glycosyl hydrolase 13 family.</text>
</comment>
<evidence type="ECO:0000256" key="1">
    <source>
        <dbReference type="ARBA" id="ARBA00008061"/>
    </source>
</evidence>
<dbReference type="InterPro" id="IPR004193">
    <property type="entry name" value="Glyco_hydro_13_N"/>
</dbReference>
<comment type="caution">
    <text evidence="5">The sequence shown here is derived from an EMBL/GenBank/DDBJ whole genome shotgun (WGS) entry which is preliminary data.</text>
</comment>
<feature type="domain" description="Glycosyl hydrolase family 13 catalytic" evidence="4">
    <location>
        <begin position="177"/>
        <end position="577"/>
    </location>
</feature>
<protein>
    <submittedName>
        <fullName evidence="5">Glycogen debranching protein GlgX</fullName>
    </submittedName>
</protein>
<evidence type="ECO:0000256" key="3">
    <source>
        <dbReference type="ARBA" id="ARBA00023295"/>
    </source>
</evidence>
<dbReference type="Pfam" id="PF02922">
    <property type="entry name" value="CBM_48"/>
    <property type="match status" value="1"/>
</dbReference>
<dbReference type="InterPro" id="IPR006047">
    <property type="entry name" value="GH13_cat_dom"/>
</dbReference>
<dbReference type="InterPro" id="IPR014756">
    <property type="entry name" value="Ig_E-set"/>
</dbReference>
<dbReference type="PANTHER" id="PTHR43002">
    <property type="entry name" value="GLYCOGEN DEBRANCHING ENZYME"/>
    <property type="match status" value="1"/>
</dbReference>
<evidence type="ECO:0000259" key="4">
    <source>
        <dbReference type="SMART" id="SM00642"/>
    </source>
</evidence>
<dbReference type="CDD" id="cd11326">
    <property type="entry name" value="AmyAc_Glg_debranch"/>
    <property type="match status" value="1"/>
</dbReference>
<name>A0ABP4HWU5_9ACTN</name>
<dbReference type="InterPro" id="IPR011837">
    <property type="entry name" value="Glycogen_debranch_GlgX"/>
</dbReference>
<dbReference type="Gene3D" id="2.60.40.10">
    <property type="entry name" value="Immunoglobulins"/>
    <property type="match status" value="1"/>
</dbReference>
<dbReference type="InterPro" id="IPR013783">
    <property type="entry name" value="Ig-like_fold"/>
</dbReference>
<dbReference type="InterPro" id="IPR013780">
    <property type="entry name" value="Glyco_hydro_b"/>
</dbReference>
<organism evidence="5 6">
    <name type="scientific">Streptomyces javensis</name>
    <dbReference type="NCBI Taxonomy" id="114698"/>
    <lineage>
        <taxon>Bacteria</taxon>
        <taxon>Bacillati</taxon>
        <taxon>Actinomycetota</taxon>
        <taxon>Actinomycetes</taxon>
        <taxon>Kitasatosporales</taxon>
        <taxon>Streptomycetaceae</taxon>
        <taxon>Streptomyces</taxon>
        <taxon>Streptomyces violaceusniger group</taxon>
    </lineage>
</organism>
<dbReference type="SUPFAM" id="SSF81296">
    <property type="entry name" value="E set domains"/>
    <property type="match status" value="1"/>
</dbReference>
<dbReference type="CDD" id="cd02856">
    <property type="entry name" value="E_set_GDE_Isoamylase_N"/>
    <property type="match status" value="1"/>
</dbReference>
<evidence type="ECO:0000256" key="2">
    <source>
        <dbReference type="ARBA" id="ARBA00022801"/>
    </source>
</evidence>
<keyword evidence="3" id="KW-0326">Glycosidase</keyword>
<dbReference type="Gene3D" id="2.60.40.1180">
    <property type="entry name" value="Golgi alpha-mannosidase II"/>
    <property type="match status" value="1"/>
</dbReference>
<dbReference type="SUPFAM" id="SSF51011">
    <property type="entry name" value="Glycosyl hydrolase domain"/>
    <property type="match status" value="1"/>
</dbReference>
<dbReference type="EMBL" id="BAAAIH010000030">
    <property type="protein sequence ID" value="GAA1283075.1"/>
    <property type="molecule type" value="Genomic_DNA"/>
</dbReference>
<dbReference type="SMART" id="SM00642">
    <property type="entry name" value="Aamy"/>
    <property type="match status" value="1"/>
</dbReference>
<sequence>MQVWPGQAYPLGATYDGAGTNFAVFSEAAVRIELCLLHDDGSETAVELRESDAFVRHAYLPGIMPGQRYGFRAHGPYEPELGHRCNSAKLLLDPYAKAVSGRIEWGEEVYGYHFGRPDKRNDLDSAPHTMASVVVNPYFDWGDDRPPRTDYHRMVIYEAHVKGLTMRHPRLPEELRGTYAALAHPAIIEHLTELGVTTLELMPVHQFVHDHRLADAGLANYWGYNTIGFFAPHNAYASWGDRGQQVLEFKSAVRALHQAGIEVILDVVYNHTAEGNHLGPTLSFRGLDNASYYRLTEDRRYYMDTTGTGNSLLMRSPHVLQLIMDSLRYWVTEMHVDGFRFDLAATLARQFHEVDRLSSFFDLVQQDPVVSQVKLIAEPWDVGEGGYQVGNFPPLWTEWNGKFRDTVRDLWRGEPRTLAEFASRLTGSSDLYQGDGRRPLASVNFVTCHDGFTLRDLVSYDEKHNEANGESNQDGESYNRSWNCGVEGETDDPAVRTLRERQMRNFIATLMLSQGVPMLSHGDEFGRTQGGNNNAYCQDNEVSWVRWPDHAKAQDGEWEDRSALELLRFARSLVWLRRDHPVFRRRRFFHGRPVEGTHDELSDIAWFTHEGEEMTPRDWQAAHAKSLTVFLNGSAISEPGARGERITDDSFLLLFNAHHEPLDFVVPIDHGKQWQLIVDTAVPEGVEPGSGPKVAAGDRLTLVDRSLMVLQRPA</sequence>
<proteinExistence type="inferred from homology"/>
<dbReference type="Gene3D" id="3.20.20.80">
    <property type="entry name" value="Glycosidases"/>
    <property type="match status" value="1"/>
</dbReference>
<accession>A0ABP4HWU5</accession>
<dbReference type="NCBIfam" id="TIGR02100">
    <property type="entry name" value="glgX_debranch"/>
    <property type="match status" value="1"/>
</dbReference>
<reference evidence="6" key="1">
    <citation type="journal article" date="2019" name="Int. J. Syst. Evol. Microbiol.">
        <title>The Global Catalogue of Microorganisms (GCM) 10K type strain sequencing project: providing services to taxonomists for standard genome sequencing and annotation.</title>
        <authorList>
            <consortium name="The Broad Institute Genomics Platform"/>
            <consortium name="The Broad Institute Genome Sequencing Center for Infectious Disease"/>
            <person name="Wu L."/>
            <person name="Ma J."/>
        </authorList>
    </citation>
    <scope>NUCLEOTIDE SEQUENCE [LARGE SCALE GENOMIC DNA]</scope>
    <source>
        <strain evidence="6">JCM 11448</strain>
    </source>
</reference>
<keyword evidence="2" id="KW-0378">Hydrolase</keyword>
<dbReference type="InterPro" id="IPR044505">
    <property type="entry name" value="GlgX_Isoamylase_N_E_set"/>
</dbReference>
<dbReference type="SUPFAM" id="SSF51445">
    <property type="entry name" value="(Trans)glycosidases"/>
    <property type="match status" value="1"/>
</dbReference>
<evidence type="ECO:0000313" key="6">
    <source>
        <dbReference type="Proteomes" id="UP001500282"/>
    </source>
</evidence>
<keyword evidence="6" id="KW-1185">Reference proteome</keyword>
<evidence type="ECO:0000313" key="5">
    <source>
        <dbReference type="EMBL" id="GAA1283075.1"/>
    </source>
</evidence>